<dbReference type="FunFam" id="1.25.70.10:FF:000001">
    <property type="entry name" value="Mitochondrial transcription termination factor-like"/>
    <property type="match status" value="1"/>
</dbReference>
<reference evidence="4 7" key="2">
    <citation type="journal article" date="2014" name="BMC Genomics">
        <title>An improved genome release (version Mt4.0) for the model legume Medicago truncatula.</title>
        <authorList>
            <person name="Tang H."/>
            <person name="Krishnakumar V."/>
            <person name="Bidwell S."/>
            <person name="Rosen B."/>
            <person name="Chan A."/>
            <person name="Zhou S."/>
            <person name="Gentzbittel L."/>
            <person name="Childs K.L."/>
            <person name="Yandell M."/>
            <person name="Gundlach H."/>
            <person name="Mayer K.F."/>
            <person name="Schwartz D.C."/>
            <person name="Town C.D."/>
        </authorList>
    </citation>
    <scope>GENOME REANNOTATION</scope>
    <source>
        <strain evidence="6 7">cv. Jemalong A17</strain>
    </source>
</reference>
<dbReference type="Gene3D" id="1.25.70.10">
    <property type="entry name" value="Transcription termination factor 3, mitochondrial"/>
    <property type="match status" value="1"/>
</dbReference>
<dbReference type="OMA" id="YHPRAFV"/>
<dbReference type="AlphaFoldDB" id="G7JKC7"/>
<dbReference type="InterPro" id="IPR038538">
    <property type="entry name" value="MTERF_sf"/>
</dbReference>
<dbReference type="GO" id="GO:0009507">
    <property type="term" value="C:chloroplast"/>
    <property type="evidence" value="ECO:0000318"/>
    <property type="project" value="GO_Central"/>
</dbReference>
<comment type="similarity">
    <text evidence="1">Belongs to the mTERF family.</text>
</comment>
<dbReference type="Gramene" id="rna27051">
    <property type="protein sequence ID" value="RHN64254.1"/>
    <property type="gene ID" value="gene27051"/>
</dbReference>
<dbReference type="PANTHER" id="PTHR13068">
    <property type="entry name" value="CGI-12 PROTEIN-RELATED"/>
    <property type="match status" value="1"/>
</dbReference>
<sequence>MLKFVSHSSLVRAQVKGFLLLFTTTSSSTLSSSSFNSNFNFRFSSASTTSHSFTVSYLINNYGLSPQTALNVSRKLTLSDTQKPDSVIALFTTHGFSNTQIRNIIKREPCLLLCLDPNKILLPKFQFLLSKGASTSDIVRIVNANPKFLLRSLHNHIIPTYDFIRGFLQSDKQAITCINRYASFISDSRVETNVKLLLDNGATHSNIATLLRSSPRIYCSSNLLETIQELKQLGFNSSTSTFSIALVAKRTVNDTRWAEKVEIFKKWGWSDEDILQAFRRQPYCMLSSAQKIDAVLSAWVDQLGLNSLDLVNAPGIFLLRLEKRVIPRAAVLQFLVSKGLRRRDASLSAPFAVTEKLFLDKFVKCFKEDSPHLLKLYQEKMNLANSMEKKPS</sequence>
<gene>
    <name evidence="4" type="ordered locus">MTR_4g119550</name>
    <name evidence="5" type="ORF">MtrunA17_Chr4g0067121</name>
</gene>
<protein>
    <submittedName>
        <fullName evidence="5">Putative transcription regulator mTERF family</fullName>
    </submittedName>
    <submittedName>
        <fullName evidence="4">mTERF protein</fullName>
    </submittedName>
</protein>
<dbReference type="GO" id="GO:0003676">
    <property type="term" value="F:nucleic acid binding"/>
    <property type="evidence" value="ECO:0007669"/>
    <property type="project" value="InterPro"/>
</dbReference>
<dbReference type="EMBL" id="CM001220">
    <property type="protein sequence ID" value="AES91847.1"/>
    <property type="molecule type" value="Genomic_DNA"/>
</dbReference>
<dbReference type="PaxDb" id="3880-AES91847"/>
<keyword evidence="7" id="KW-1185">Reference proteome</keyword>
<evidence type="ECO:0000256" key="2">
    <source>
        <dbReference type="ARBA" id="ARBA00022472"/>
    </source>
</evidence>
<keyword evidence="2" id="KW-0804">Transcription</keyword>
<keyword evidence="2" id="KW-0806">Transcription termination</keyword>
<evidence type="ECO:0000313" key="5">
    <source>
        <dbReference type="EMBL" id="RHN64254.1"/>
    </source>
</evidence>
<dbReference type="eggNOG" id="KOG1267">
    <property type="taxonomic scope" value="Eukaryota"/>
</dbReference>
<evidence type="ECO:0000313" key="7">
    <source>
        <dbReference type="Proteomes" id="UP000002051"/>
    </source>
</evidence>
<dbReference type="EnsemblPlants" id="AES91847">
    <property type="protein sequence ID" value="AES91847"/>
    <property type="gene ID" value="MTR_4g119550"/>
</dbReference>
<dbReference type="SMART" id="SM00733">
    <property type="entry name" value="Mterf"/>
    <property type="match status" value="5"/>
</dbReference>
<dbReference type="HOGENOM" id="CLU_034145_1_2_1"/>
<proteinExistence type="inferred from homology"/>
<accession>G7JKC7</accession>
<evidence type="ECO:0000256" key="1">
    <source>
        <dbReference type="ARBA" id="ARBA00007692"/>
    </source>
</evidence>
<reference evidence="6" key="3">
    <citation type="submission" date="2015-04" db="UniProtKB">
        <authorList>
            <consortium name="EnsemblPlants"/>
        </authorList>
    </citation>
    <scope>IDENTIFICATION</scope>
    <source>
        <strain evidence="6">cv. Jemalong A17</strain>
    </source>
</reference>
<dbReference type="Proteomes" id="UP000265566">
    <property type="component" value="Chromosome 4"/>
</dbReference>
<dbReference type="STRING" id="3880.G7JKC7"/>
<keyword evidence="3" id="KW-0809">Transit peptide</keyword>
<dbReference type="GO" id="GO:0006353">
    <property type="term" value="P:DNA-templated transcription termination"/>
    <property type="evidence" value="ECO:0007669"/>
    <property type="project" value="UniProtKB-KW"/>
</dbReference>
<keyword evidence="2" id="KW-0805">Transcription regulation</keyword>
<dbReference type="GO" id="GO:0009658">
    <property type="term" value="P:chloroplast organization"/>
    <property type="evidence" value="ECO:0000318"/>
    <property type="project" value="GO_Central"/>
</dbReference>
<evidence type="ECO:0000313" key="6">
    <source>
        <dbReference type="EnsemblPlants" id="AES91847"/>
    </source>
</evidence>
<evidence type="ECO:0000313" key="4">
    <source>
        <dbReference type="EMBL" id="AES91847.1"/>
    </source>
</evidence>
<dbReference type="Proteomes" id="UP000002051">
    <property type="component" value="Chromosome 4"/>
</dbReference>
<reference evidence="4 7" key="1">
    <citation type="journal article" date="2011" name="Nature">
        <title>The Medicago genome provides insight into the evolution of rhizobial symbioses.</title>
        <authorList>
            <person name="Young N.D."/>
            <person name="Debelle F."/>
            <person name="Oldroyd G.E."/>
            <person name="Geurts R."/>
            <person name="Cannon S.B."/>
            <person name="Udvardi M.K."/>
            <person name="Benedito V.A."/>
            <person name="Mayer K.F."/>
            <person name="Gouzy J."/>
            <person name="Schoof H."/>
            <person name="Van de Peer Y."/>
            <person name="Proost S."/>
            <person name="Cook D.R."/>
            <person name="Meyers B.C."/>
            <person name="Spannagl M."/>
            <person name="Cheung F."/>
            <person name="De Mita S."/>
            <person name="Krishnakumar V."/>
            <person name="Gundlach H."/>
            <person name="Zhou S."/>
            <person name="Mudge J."/>
            <person name="Bharti A.K."/>
            <person name="Murray J.D."/>
            <person name="Naoumkina M.A."/>
            <person name="Rosen B."/>
            <person name="Silverstein K.A."/>
            <person name="Tang H."/>
            <person name="Rombauts S."/>
            <person name="Zhao P.X."/>
            <person name="Zhou P."/>
            <person name="Barbe V."/>
            <person name="Bardou P."/>
            <person name="Bechner M."/>
            <person name="Bellec A."/>
            <person name="Berger A."/>
            <person name="Berges H."/>
            <person name="Bidwell S."/>
            <person name="Bisseling T."/>
            <person name="Choisne N."/>
            <person name="Couloux A."/>
            <person name="Denny R."/>
            <person name="Deshpande S."/>
            <person name="Dai X."/>
            <person name="Doyle J.J."/>
            <person name="Dudez A.M."/>
            <person name="Farmer A.D."/>
            <person name="Fouteau S."/>
            <person name="Franken C."/>
            <person name="Gibelin C."/>
            <person name="Gish J."/>
            <person name="Goldstein S."/>
            <person name="Gonzalez A.J."/>
            <person name="Green P.J."/>
            <person name="Hallab A."/>
            <person name="Hartog M."/>
            <person name="Hua A."/>
            <person name="Humphray S.J."/>
            <person name="Jeong D.H."/>
            <person name="Jing Y."/>
            <person name="Jocker A."/>
            <person name="Kenton S.M."/>
            <person name="Kim D.J."/>
            <person name="Klee K."/>
            <person name="Lai H."/>
            <person name="Lang C."/>
            <person name="Lin S."/>
            <person name="Macmil S.L."/>
            <person name="Magdelenat G."/>
            <person name="Matthews L."/>
            <person name="McCorrison J."/>
            <person name="Monaghan E.L."/>
            <person name="Mun J.H."/>
            <person name="Najar F.Z."/>
            <person name="Nicholson C."/>
            <person name="Noirot C."/>
            <person name="O'Bleness M."/>
            <person name="Paule C.R."/>
            <person name="Poulain J."/>
            <person name="Prion F."/>
            <person name="Qin B."/>
            <person name="Qu C."/>
            <person name="Retzel E.F."/>
            <person name="Riddle C."/>
            <person name="Sallet E."/>
            <person name="Samain S."/>
            <person name="Samson N."/>
            <person name="Sanders I."/>
            <person name="Saurat O."/>
            <person name="Scarpelli C."/>
            <person name="Schiex T."/>
            <person name="Segurens B."/>
            <person name="Severin A.J."/>
            <person name="Sherrier D.J."/>
            <person name="Shi R."/>
            <person name="Sims S."/>
            <person name="Singer S.R."/>
            <person name="Sinharoy S."/>
            <person name="Sterck L."/>
            <person name="Viollet A."/>
            <person name="Wang B.B."/>
            <person name="Wang K."/>
            <person name="Wang M."/>
            <person name="Wang X."/>
            <person name="Warfsmann J."/>
            <person name="Weissenbach J."/>
            <person name="White D.D."/>
            <person name="White J.D."/>
            <person name="Wiley G.B."/>
            <person name="Wincker P."/>
            <person name="Xing Y."/>
            <person name="Yang L."/>
            <person name="Yao Z."/>
            <person name="Ying F."/>
            <person name="Zhai J."/>
            <person name="Zhou L."/>
            <person name="Zuber A."/>
            <person name="Denarie J."/>
            <person name="Dixon R.A."/>
            <person name="May G.D."/>
            <person name="Schwartz D.C."/>
            <person name="Rogers J."/>
            <person name="Quetier F."/>
            <person name="Town C.D."/>
            <person name="Roe B.A."/>
        </authorList>
    </citation>
    <scope>NUCLEOTIDE SEQUENCE [LARGE SCALE GENOMIC DNA]</scope>
    <source>
        <strain evidence="4">A17</strain>
        <strain evidence="6 7">cv. Jemalong A17</strain>
    </source>
</reference>
<dbReference type="InterPro" id="IPR003690">
    <property type="entry name" value="MTERF"/>
</dbReference>
<name>G7JKC7_MEDTR</name>
<dbReference type="Pfam" id="PF02536">
    <property type="entry name" value="mTERF"/>
    <property type="match status" value="1"/>
</dbReference>
<dbReference type="PANTHER" id="PTHR13068:SF166">
    <property type="entry name" value="TRANSCRIPTION TERMINATION FACTOR MTERF15, MITOCHONDRIAL-LIKE"/>
    <property type="match status" value="1"/>
</dbReference>
<dbReference type="OrthoDB" id="637682at2759"/>
<organism evidence="4 7">
    <name type="scientific">Medicago truncatula</name>
    <name type="common">Barrel medic</name>
    <name type="synonym">Medicago tribuloides</name>
    <dbReference type="NCBI Taxonomy" id="3880"/>
    <lineage>
        <taxon>Eukaryota</taxon>
        <taxon>Viridiplantae</taxon>
        <taxon>Streptophyta</taxon>
        <taxon>Embryophyta</taxon>
        <taxon>Tracheophyta</taxon>
        <taxon>Spermatophyta</taxon>
        <taxon>Magnoliopsida</taxon>
        <taxon>eudicotyledons</taxon>
        <taxon>Gunneridae</taxon>
        <taxon>Pentapetalae</taxon>
        <taxon>rosids</taxon>
        <taxon>fabids</taxon>
        <taxon>Fabales</taxon>
        <taxon>Fabaceae</taxon>
        <taxon>Papilionoideae</taxon>
        <taxon>50 kb inversion clade</taxon>
        <taxon>NPAAA clade</taxon>
        <taxon>Hologalegina</taxon>
        <taxon>IRL clade</taxon>
        <taxon>Trifolieae</taxon>
        <taxon>Medicago</taxon>
    </lineage>
</organism>
<reference evidence="5" key="4">
    <citation type="journal article" date="2018" name="Nat. Plants">
        <title>Whole-genome landscape of Medicago truncatula symbiotic genes.</title>
        <authorList>
            <person name="Pecrix Y."/>
            <person name="Gamas P."/>
            <person name="Carrere S."/>
        </authorList>
    </citation>
    <scope>NUCLEOTIDE SEQUENCE</scope>
    <source>
        <tissue evidence="5">Leaves</tissue>
    </source>
</reference>
<evidence type="ECO:0000256" key="3">
    <source>
        <dbReference type="ARBA" id="ARBA00022946"/>
    </source>
</evidence>
<dbReference type="EMBL" id="PSQE01000004">
    <property type="protein sequence ID" value="RHN64254.1"/>
    <property type="molecule type" value="Genomic_DNA"/>
</dbReference>